<evidence type="ECO:0000256" key="3">
    <source>
        <dbReference type="ARBA" id="ARBA00022603"/>
    </source>
</evidence>
<comment type="similarity">
    <text evidence="1">Belongs to the N(4)/N(6)-methyltransferase family.</text>
</comment>
<dbReference type="EMBL" id="CP003787">
    <property type="protein sequence ID" value="AFR36790.1"/>
    <property type="molecule type" value="Genomic_DNA"/>
</dbReference>
<comment type="catalytic activity">
    <reaction evidence="6">
        <text>a 2'-deoxyadenosine in DNA + S-adenosyl-L-methionine = an N(6)-methyl-2'-deoxyadenosine in DNA + S-adenosyl-L-homocysteine + H(+)</text>
        <dbReference type="Rhea" id="RHEA:15197"/>
        <dbReference type="Rhea" id="RHEA-COMP:12418"/>
        <dbReference type="Rhea" id="RHEA-COMP:12419"/>
        <dbReference type="ChEBI" id="CHEBI:15378"/>
        <dbReference type="ChEBI" id="CHEBI:57856"/>
        <dbReference type="ChEBI" id="CHEBI:59789"/>
        <dbReference type="ChEBI" id="CHEBI:90615"/>
        <dbReference type="ChEBI" id="CHEBI:90616"/>
        <dbReference type="EC" id="2.1.1.72"/>
    </reaction>
</comment>
<keyword evidence="3" id="KW-0489">Methyltransferase</keyword>
<dbReference type="REBASE" id="52791">
    <property type="entry name" value="M.Ran1ORF2208P"/>
</dbReference>
<evidence type="ECO:0000256" key="5">
    <source>
        <dbReference type="ARBA" id="ARBA00022691"/>
    </source>
</evidence>
<organism evidence="9 10">
    <name type="scientific">Riemerella anatipestifer RA-CH-1</name>
    <dbReference type="NCBI Taxonomy" id="1228997"/>
    <lineage>
        <taxon>Bacteria</taxon>
        <taxon>Pseudomonadati</taxon>
        <taxon>Bacteroidota</taxon>
        <taxon>Flavobacteriia</taxon>
        <taxon>Flavobacteriales</taxon>
        <taxon>Weeksellaceae</taxon>
        <taxon>Riemerella</taxon>
    </lineage>
</organism>
<evidence type="ECO:0000313" key="9">
    <source>
        <dbReference type="EMBL" id="AFR36790.1"/>
    </source>
</evidence>
<keyword evidence="5" id="KW-0949">S-adenosyl-L-methionine</keyword>
<gene>
    <name evidence="9" type="ORF">B739_2208</name>
</gene>
<dbReference type="PANTHER" id="PTHR33841">
    <property type="entry name" value="DNA METHYLTRANSFERASE YEEA-RELATED"/>
    <property type="match status" value="1"/>
</dbReference>
<evidence type="ECO:0000256" key="1">
    <source>
        <dbReference type="ARBA" id="ARBA00006594"/>
    </source>
</evidence>
<dbReference type="PANTHER" id="PTHR33841:SF5">
    <property type="entry name" value="DNA METHYLASE (MODIFICATION METHYLASE) (METHYLTRANSFERASE)-RELATED"/>
    <property type="match status" value="1"/>
</dbReference>
<evidence type="ECO:0000259" key="7">
    <source>
        <dbReference type="Pfam" id="PF07669"/>
    </source>
</evidence>
<dbReference type="GO" id="GO:0009007">
    <property type="term" value="F:site-specific DNA-methyltransferase (adenine-specific) activity"/>
    <property type="evidence" value="ECO:0007669"/>
    <property type="project" value="UniProtKB-EC"/>
</dbReference>
<dbReference type="CDD" id="cd02440">
    <property type="entry name" value="AdoMet_MTases"/>
    <property type="match status" value="1"/>
</dbReference>
<name>J9R1D2_RIEAN</name>
<dbReference type="PATRIC" id="fig|1228997.3.peg.2206"/>
<sequence>MIEVKDISQATNNQVEKDYSKLISLEHRKKFAQFFTPFQLASLMADWLLGNQKLKTVLEPAFGLGVFTRALLSKKSDLSIKGFDIDETILFEAKDIFSDTPSLDLLLEDYMFNDWKNKYDGIICNPPYFKFHDYDNKTILNEIENRLKIKLNGFTNLYTLFLLKSIYQMDLNGRLAYIIPSEFLNSDYGKLVKSALIKNKVLRHIVVFDFEENVFDDALTTACILLCSNDKHNQKVKFSTIKKIDDLEQIKSYISQYPLNNSNKSTIDINDLEPNIKWRKYYQQQNGIKYKNLIPFSSVAKVVRGIATGANEYFTFSKSKSTQYGIDEKYLLPCICKAVDVKDNFFTKDNFSSLVNSDRQAFLLNAIGSKDENVLKYIEFGEKSGIDKKYLTASRTPWYSLENRPPSPIWVSVFNRSGLKFIRNEANISNLTTFHCVYPVQNSLFDNVNVDVLFAYLLTDVAREIFEDNRREYGNGLQKFEPNDLNKAMMLDLTLLDKATENKIIELYQKFRETVINKLPDDSFLVEINDIFKTKYTQC</sequence>
<dbReference type="SUPFAM" id="SSF53335">
    <property type="entry name" value="S-adenosyl-L-methionine-dependent methyltransferases"/>
    <property type="match status" value="1"/>
</dbReference>
<dbReference type="InterPro" id="IPR011639">
    <property type="entry name" value="MethylTrfase_TaqI-like_dom"/>
</dbReference>
<dbReference type="GO" id="GO:0032259">
    <property type="term" value="P:methylation"/>
    <property type="evidence" value="ECO:0007669"/>
    <property type="project" value="UniProtKB-KW"/>
</dbReference>
<dbReference type="Pfam" id="PF07669">
    <property type="entry name" value="Eco57I"/>
    <property type="match status" value="1"/>
</dbReference>
<dbReference type="Gene3D" id="3.40.50.150">
    <property type="entry name" value="Vaccinia Virus protein VP39"/>
    <property type="match status" value="1"/>
</dbReference>
<evidence type="ECO:0000256" key="6">
    <source>
        <dbReference type="ARBA" id="ARBA00047942"/>
    </source>
</evidence>
<evidence type="ECO:0000313" key="10">
    <source>
        <dbReference type="Proteomes" id="UP000006276"/>
    </source>
</evidence>
<accession>J9R1D2</accession>
<dbReference type="RefSeq" id="WP_014939023.1">
    <property type="nucleotide sequence ID" value="NC_018609.1"/>
</dbReference>
<feature type="domain" description="Type II methyltransferase M.Eco57I C-terminal" evidence="8">
    <location>
        <begin position="291"/>
        <end position="516"/>
    </location>
</feature>
<protein>
    <recommendedName>
        <fullName evidence="2">site-specific DNA-methyltransferase (adenine-specific)</fullName>
        <ecNumber evidence="2">2.1.1.72</ecNumber>
    </recommendedName>
</protein>
<dbReference type="Pfam" id="PF22837">
    <property type="entry name" value="M_Eco57I_C"/>
    <property type="match status" value="1"/>
</dbReference>
<dbReference type="GO" id="GO:0006304">
    <property type="term" value="P:DNA modification"/>
    <property type="evidence" value="ECO:0007669"/>
    <property type="project" value="InterPro"/>
</dbReference>
<dbReference type="KEGG" id="rag:B739_2208"/>
<dbReference type="InterPro" id="IPR002052">
    <property type="entry name" value="DNA_methylase_N6_adenine_CS"/>
</dbReference>
<reference evidence="9 10" key="1">
    <citation type="submission" date="2012-09" db="EMBL/GenBank/DDBJ databases">
        <title>Riemerella anatipestifer vaccine strains.</title>
        <authorList>
            <person name="Chun C.A."/>
            <person name="Shu W.M."/>
            <person name="Kang Z.D."/>
            <person name="Jia W.X."/>
        </authorList>
    </citation>
    <scope>NUCLEOTIDE SEQUENCE [LARGE SCALE GENOMIC DNA]</scope>
    <source>
        <strain evidence="9 10">RA-CH-1</strain>
    </source>
</reference>
<dbReference type="EC" id="2.1.1.72" evidence="2"/>
<dbReference type="PROSITE" id="PS00092">
    <property type="entry name" value="N6_MTASE"/>
    <property type="match status" value="1"/>
</dbReference>
<dbReference type="InterPro" id="IPR054520">
    <property type="entry name" value="M_Eco57I_C"/>
</dbReference>
<proteinExistence type="inferred from homology"/>
<dbReference type="GO" id="GO:0003676">
    <property type="term" value="F:nucleic acid binding"/>
    <property type="evidence" value="ECO:0007669"/>
    <property type="project" value="InterPro"/>
</dbReference>
<feature type="domain" description="Type II methyltransferase M.TaqI-like" evidence="7">
    <location>
        <begin position="108"/>
        <end position="215"/>
    </location>
</feature>
<evidence type="ECO:0000256" key="2">
    <source>
        <dbReference type="ARBA" id="ARBA00011900"/>
    </source>
</evidence>
<dbReference type="InterPro" id="IPR029063">
    <property type="entry name" value="SAM-dependent_MTases_sf"/>
</dbReference>
<evidence type="ECO:0000259" key="8">
    <source>
        <dbReference type="Pfam" id="PF22837"/>
    </source>
</evidence>
<dbReference type="PRINTS" id="PR00507">
    <property type="entry name" value="N12N6MTFRASE"/>
</dbReference>
<dbReference type="AlphaFoldDB" id="J9R1D2"/>
<keyword evidence="10" id="KW-1185">Reference proteome</keyword>
<dbReference type="InterPro" id="IPR050953">
    <property type="entry name" value="N4_N6_ade-DNA_methylase"/>
</dbReference>
<dbReference type="Proteomes" id="UP000006276">
    <property type="component" value="Chromosome"/>
</dbReference>
<keyword evidence="4" id="KW-0808">Transferase</keyword>
<dbReference type="HOGENOM" id="CLU_020255_0_0_10"/>
<evidence type="ECO:0000256" key="4">
    <source>
        <dbReference type="ARBA" id="ARBA00022679"/>
    </source>
</evidence>